<dbReference type="SUPFAM" id="SSF55347">
    <property type="entry name" value="Glyceraldehyde-3-phosphate dehydrogenase-like, C-terminal domain"/>
    <property type="match status" value="1"/>
</dbReference>
<feature type="domain" description="Gfo/Idh/MocA-like oxidoreductase N-terminal" evidence="3">
    <location>
        <begin position="5"/>
        <end position="124"/>
    </location>
</feature>
<keyword evidence="2 5" id="KW-0560">Oxidoreductase</keyword>
<dbReference type="AlphaFoldDB" id="A0A1E3AW28"/>
<dbReference type="Proteomes" id="UP000095003">
    <property type="component" value="Unassembled WGS sequence"/>
</dbReference>
<evidence type="ECO:0000313" key="6">
    <source>
        <dbReference type="Proteomes" id="UP000095003"/>
    </source>
</evidence>
<dbReference type="InterPro" id="IPR036291">
    <property type="entry name" value="NAD(P)-bd_dom_sf"/>
</dbReference>
<gene>
    <name evidence="5" type="primary">iolG_1</name>
    <name evidence="5" type="ORF">BEH84_00632</name>
</gene>
<evidence type="ECO:0000259" key="3">
    <source>
        <dbReference type="Pfam" id="PF01408"/>
    </source>
</evidence>
<evidence type="ECO:0000256" key="1">
    <source>
        <dbReference type="ARBA" id="ARBA00010928"/>
    </source>
</evidence>
<comment type="caution">
    <text evidence="5">The sequence shown here is derived from an EMBL/GenBank/DDBJ whole genome shotgun (WGS) entry which is preliminary data.</text>
</comment>
<dbReference type="GO" id="GO:0050112">
    <property type="term" value="F:inositol 2-dehydrogenase (NAD+) activity"/>
    <property type="evidence" value="ECO:0007669"/>
    <property type="project" value="UniProtKB-EC"/>
</dbReference>
<evidence type="ECO:0000256" key="2">
    <source>
        <dbReference type="ARBA" id="ARBA00023002"/>
    </source>
</evidence>
<dbReference type="PANTHER" id="PTHR42840">
    <property type="entry name" value="NAD(P)-BINDING ROSSMANN-FOLD SUPERFAMILY PROTEIN-RELATED"/>
    <property type="match status" value="1"/>
</dbReference>
<dbReference type="GO" id="GO:0000166">
    <property type="term" value="F:nucleotide binding"/>
    <property type="evidence" value="ECO:0007669"/>
    <property type="project" value="InterPro"/>
</dbReference>
<reference evidence="5 6" key="1">
    <citation type="submission" date="2016-07" db="EMBL/GenBank/DDBJ databases">
        <title>Characterization of isolates of Eisenbergiella tayi derived from blood cultures, using whole genome sequencing.</title>
        <authorList>
            <person name="Burdz T."/>
            <person name="Wiebe D."/>
            <person name="Huynh C."/>
            <person name="Bernard K."/>
        </authorList>
    </citation>
    <scope>NUCLEOTIDE SEQUENCE [LARGE SCALE GENOMIC DNA]</scope>
    <source>
        <strain evidence="5 6">NML 120489</strain>
    </source>
</reference>
<dbReference type="EC" id="1.1.1.18" evidence="5"/>
<dbReference type="EMBL" id="MCGI01000001">
    <property type="protein sequence ID" value="ODM12917.1"/>
    <property type="molecule type" value="Genomic_DNA"/>
</dbReference>
<dbReference type="GeneID" id="93299147"/>
<name>A0A1E3AW28_9FIRM</name>
<dbReference type="PANTHER" id="PTHR42840:SF3">
    <property type="entry name" value="BINDING ROSSMANN FOLD OXIDOREDUCTASE, PUTATIVE (AFU_ORTHOLOGUE AFUA_2G10240)-RELATED"/>
    <property type="match status" value="1"/>
</dbReference>
<dbReference type="Gene3D" id="3.40.50.720">
    <property type="entry name" value="NAD(P)-binding Rossmann-like Domain"/>
    <property type="match status" value="1"/>
</dbReference>
<sequence length="344" mass="38106">MEEKIRVGLIGAGRAGMIHARNMACRVQGAQVVCVSDAEESNARSAAQEFGCEYAADYRTLLERSDIDAVIIAVPTKYHRRIVVEAAGYKKHIFCEKPMAMNVRECEDMIRAAEQNHVILQIGFMRRFDESFRRAKEIVETGSIGEVVMVKSLTHGPSTPHEWMYDIAKSNGPLAEVNSHDIDTLRWLTGAEVLSVYALAGNFRCGKVREDYPDFYDSVLMSVRMDNGMIGCIDGAQGVEYGYDARVDIMGTKGLITIGDLKGKSTITYTKSGGFQGDVVKSWMDLFSEAYIREDQSFIQSILENRAPDVSGWDGMMAVDVVRAGNESIRTGNIVWLNGKQGKG</sequence>
<dbReference type="Pfam" id="PF01408">
    <property type="entry name" value="GFO_IDH_MocA"/>
    <property type="match status" value="1"/>
</dbReference>
<comment type="similarity">
    <text evidence="1">Belongs to the Gfo/Idh/MocA family.</text>
</comment>
<protein>
    <submittedName>
        <fullName evidence="5">Inositol 2-dehydrogenase</fullName>
        <ecNumber evidence="5">1.1.1.18</ecNumber>
    </submittedName>
</protein>
<proteinExistence type="inferred from homology"/>
<dbReference type="Gene3D" id="3.30.360.10">
    <property type="entry name" value="Dihydrodipicolinate Reductase, domain 2"/>
    <property type="match status" value="1"/>
</dbReference>
<dbReference type="PATRIC" id="fig|1432052.3.peg.690"/>
<organism evidence="5 6">
    <name type="scientific">Eisenbergiella tayi</name>
    <dbReference type="NCBI Taxonomy" id="1432052"/>
    <lineage>
        <taxon>Bacteria</taxon>
        <taxon>Bacillati</taxon>
        <taxon>Bacillota</taxon>
        <taxon>Clostridia</taxon>
        <taxon>Lachnospirales</taxon>
        <taxon>Lachnospiraceae</taxon>
        <taxon>Eisenbergiella</taxon>
    </lineage>
</organism>
<dbReference type="SUPFAM" id="SSF51735">
    <property type="entry name" value="NAD(P)-binding Rossmann-fold domains"/>
    <property type="match status" value="1"/>
</dbReference>
<evidence type="ECO:0000259" key="4">
    <source>
        <dbReference type="Pfam" id="PF22725"/>
    </source>
</evidence>
<dbReference type="RefSeq" id="WP_069155711.1">
    <property type="nucleotide sequence ID" value="NZ_DBFYTC010000028.1"/>
</dbReference>
<dbReference type="InterPro" id="IPR000683">
    <property type="entry name" value="Gfo/Idh/MocA-like_OxRdtase_N"/>
</dbReference>
<dbReference type="InterPro" id="IPR055170">
    <property type="entry name" value="GFO_IDH_MocA-like_dom"/>
</dbReference>
<accession>A0A1E3AW28</accession>
<dbReference type="Pfam" id="PF22725">
    <property type="entry name" value="GFO_IDH_MocA_C3"/>
    <property type="match status" value="1"/>
</dbReference>
<evidence type="ECO:0000313" key="5">
    <source>
        <dbReference type="EMBL" id="ODM12917.1"/>
    </source>
</evidence>
<feature type="domain" description="GFO/IDH/MocA-like oxidoreductase" evidence="4">
    <location>
        <begin position="132"/>
        <end position="256"/>
    </location>
</feature>